<keyword evidence="3" id="KW-1185">Reference proteome</keyword>
<reference evidence="2" key="1">
    <citation type="submission" date="2020-10" db="EMBL/GenBank/DDBJ databases">
        <authorList>
            <person name="Castelo-Branco R."/>
            <person name="Eusebio N."/>
            <person name="Adriana R."/>
            <person name="Vieira A."/>
            <person name="Brugerolle De Fraissinette N."/>
            <person name="Rezende De Castro R."/>
            <person name="Schneider M.P."/>
            <person name="Vasconcelos V."/>
            <person name="Leao P.N."/>
        </authorList>
    </citation>
    <scope>NUCLEOTIDE SEQUENCE</scope>
    <source>
        <strain evidence="2">LEGE 11467</strain>
    </source>
</reference>
<organism evidence="2 3">
    <name type="scientific">Zarconia navalis LEGE 11467</name>
    <dbReference type="NCBI Taxonomy" id="1828826"/>
    <lineage>
        <taxon>Bacteria</taxon>
        <taxon>Bacillati</taxon>
        <taxon>Cyanobacteriota</taxon>
        <taxon>Cyanophyceae</taxon>
        <taxon>Oscillatoriophycideae</taxon>
        <taxon>Oscillatoriales</taxon>
        <taxon>Oscillatoriales incertae sedis</taxon>
        <taxon>Zarconia</taxon>
        <taxon>Zarconia navalis</taxon>
    </lineage>
</organism>
<evidence type="ECO:0000313" key="3">
    <source>
        <dbReference type="Proteomes" id="UP000621799"/>
    </source>
</evidence>
<dbReference type="AlphaFoldDB" id="A0A928Z7Z4"/>
<dbReference type="InterPro" id="IPR019993">
    <property type="entry name" value="RecB_nuclease_TM0106_put"/>
</dbReference>
<sequence>MLLSAETLLFYQRCPRRAFLDVYGDVRHKEPESDFLRKLRQDSRLHREEILASFTYHQPSYPRYNWLAGSQSTLELMQQGVECIYRGVLLTQWSGGTTLLSVPDLLVKQPGESDFGNWRYEAHNIKLGKRSKIEYQIVGAFDAQVLANVQGAWPDTTWLLLRKRSPHPVNLAQRVGEMHQILNECIVTLRDRRAPEVFISRQRCGLCHWYTSCHAVAEKQRHLSLLPGITPNRYEQLQKIEVTGLEDLADLGVTQLVPLMGEDIAQQLVWQAVATLENRAIWKSNRVSSLFIPSPVTSRLKLNRQDSDAPIPPYLKANVELHFDLEAEPELDIDFLFGVLVIDRLKGTEKFYPLIAEKPEDEEKVWMQFLEVVGMYPDAPIFHFCDYEVKTTSKLAKRYNTPDFLWKPLLDRFVDVHLWMTQTVVLPVESYALKAMARWIGFEWRDASANGAQCICWYNKWLETGDRRYLETILQYNEDDCRATYRVKEWLVEFWQQQLQPHSTQ</sequence>
<dbReference type="EMBL" id="JADEXN010000145">
    <property type="protein sequence ID" value="MBE9041050.1"/>
    <property type="molecule type" value="Genomic_DNA"/>
</dbReference>
<evidence type="ECO:0000259" key="1">
    <source>
        <dbReference type="Pfam" id="PF13482"/>
    </source>
</evidence>
<name>A0A928Z7Z4_9CYAN</name>
<evidence type="ECO:0000313" key="2">
    <source>
        <dbReference type="EMBL" id="MBE9041050.1"/>
    </source>
</evidence>
<dbReference type="NCBIfam" id="TIGR03491">
    <property type="entry name" value="TM0106 family RecB-like putative nuclease"/>
    <property type="match status" value="1"/>
</dbReference>
<dbReference type="Pfam" id="PF13482">
    <property type="entry name" value="RNase_H_2"/>
    <property type="match status" value="1"/>
</dbReference>
<dbReference type="SUPFAM" id="SSF53098">
    <property type="entry name" value="Ribonuclease H-like"/>
    <property type="match status" value="1"/>
</dbReference>
<dbReference type="Proteomes" id="UP000621799">
    <property type="component" value="Unassembled WGS sequence"/>
</dbReference>
<feature type="domain" description="YprB ribonuclease H-like" evidence="1">
    <location>
        <begin position="322"/>
        <end position="492"/>
    </location>
</feature>
<dbReference type="InterPro" id="IPR038720">
    <property type="entry name" value="YprB_RNase_H-like_dom"/>
</dbReference>
<protein>
    <submittedName>
        <fullName evidence="2">TM0106 family RecB-like putative nuclease</fullName>
    </submittedName>
</protein>
<proteinExistence type="predicted"/>
<comment type="caution">
    <text evidence="2">The sequence shown here is derived from an EMBL/GenBank/DDBJ whole genome shotgun (WGS) entry which is preliminary data.</text>
</comment>
<dbReference type="InterPro" id="IPR012337">
    <property type="entry name" value="RNaseH-like_sf"/>
</dbReference>
<gene>
    <name evidence="2" type="ORF">IQ235_09690</name>
</gene>
<accession>A0A928Z7Z4</accession>
<dbReference type="RefSeq" id="WP_264321281.1">
    <property type="nucleotide sequence ID" value="NZ_JADEXN010000145.1"/>
</dbReference>